<reference evidence="2" key="1">
    <citation type="journal article" date="2019" name="Int. J. Syst. Evol. Microbiol.">
        <title>The Global Catalogue of Microorganisms (GCM) 10K type strain sequencing project: providing services to taxonomists for standard genome sequencing and annotation.</title>
        <authorList>
            <consortium name="The Broad Institute Genomics Platform"/>
            <consortium name="The Broad Institute Genome Sequencing Center for Infectious Disease"/>
            <person name="Wu L."/>
            <person name="Ma J."/>
        </authorList>
    </citation>
    <scope>NUCLEOTIDE SEQUENCE [LARGE SCALE GENOMIC DNA]</scope>
    <source>
        <strain evidence="2">JCM 18537</strain>
    </source>
</reference>
<keyword evidence="2" id="KW-1185">Reference proteome</keyword>
<proteinExistence type="predicted"/>
<sequence length="98" mass="10967">MGTLMTLGSIVLPDDMRTLTGWQAVSCERSDEVRAEHLDKTVRSSLTDLDGRFGGPVIFTEWATADGRPLLRDYRWGAAERPCEHYEPEGGARYADHV</sequence>
<gene>
    <name evidence="1" type="ORF">GCM10023351_01020</name>
</gene>
<accession>A0ABP8ZQW0</accession>
<dbReference type="EMBL" id="BAABKO010000001">
    <property type="protein sequence ID" value="GAA4762399.1"/>
    <property type="molecule type" value="Genomic_DNA"/>
</dbReference>
<evidence type="ECO:0000313" key="2">
    <source>
        <dbReference type="Proteomes" id="UP001501645"/>
    </source>
</evidence>
<comment type="caution">
    <text evidence="1">The sequence shown here is derived from an EMBL/GenBank/DDBJ whole genome shotgun (WGS) entry which is preliminary data.</text>
</comment>
<name>A0ABP8ZQW0_9MICO</name>
<organism evidence="1 2">
    <name type="scientific">Microbacterium gilvum</name>
    <dbReference type="NCBI Taxonomy" id="1336204"/>
    <lineage>
        <taxon>Bacteria</taxon>
        <taxon>Bacillati</taxon>
        <taxon>Actinomycetota</taxon>
        <taxon>Actinomycetes</taxon>
        <taxon>Micrococcales</taxon>
        <taxon>Microbacteriaceae</taxon>
        <taxon>Microbacterium</taxon>
    </lineage>
</organism>
<dbReference type="Proteomes" id="UP001501645">
    <property type="component" value="Unassembled WGS sequence"/>
</dbReference>
<evidence type="ECO:0000313" key="1">
    <source>
        <dbReference type="EMBL" id="GAA4762399.1"/>
    </source>
</evidence>
<protein>
    <submittedName>
        <fullName evidence="1">Uncharacterized protein</fullName>
    </submittedName>
</protein>